<evidence type="ECO:0000256" key="2">
    <source>
        <dbReference type="ARBA" id="ARBA00023015"/>
    </source>
</evidence>
<dbReference type="InterPro" id="IPR013249">
    <property type="entry name" value="RNA_pol_sigma70_r4_t2"/>
</dbReference>
<dbReference type="InterPro" id="IPR014284">
    <property type="entry name" value="RNA_pol_sigma-70_dom"/>
</dbReference>
<dbReference type="InterPro" id="IPR039425">
    <property type="entry name" value="RNA_pol_sigma-70-like"/>
</dbReference>
<evidence type="ECO:0000313" key="7">
    <source>
        <dbReference type="EMBL" id="MBL7255769.1"/>
    </source>
</evidence>
<evidence type="ECO:0000256" key="1">
    <source>
        <dbReference type="ARBA" id="ARBA00010641"/>
    </source>
</evidence>
<proteinExistence type="inferred from homology"/>
<dbReference type="Pfam" id="PF08281">
    <property type="entry name" value="Sigma70_r4_2"/>
    <property type="match status" value="1"/>
</dbReference>
<reference evidence="7 8" key="1">
    <citation type="submission" date="2021-01" db="EMBL/GenBank/DDBJ databases">
        <title>Actinoplanes sp. nov. LDG1-01 isolated from lichen.</title>
        <authorList>
            <person name="Saeng-In P."/>
            <person name="Phongsopitanun W."/>
            <person name="Kanchanasin P."/>
            <person name="Yuki M."/>
            <person name="Kudo T."/>
            <person name="Ohkuma M."/>
            <person name="Tanasupawat S."/>
        </authorList>
    </citation>
    <scope>NUCLEOTIDE SEQUENCE [LARGE SCALE GENOMIC DNA]</scope>
    <source>
        <strain evidence="7 8">LDG1-01</strain>
    </source>
</reference>
<name>A0ABS1VM94_9ACTN</name>
<dbReference type="Proteomes" id="UP000598996">
    <property type="component" value="Unassembled WGS sequence"/>
</dbReference>
<dbReference type="InterPro" id="IPR036388">
    <property type="entry name" value="WH-like_DNA-bd_sf"/>
</dbReference>
<evidence type="ECO:0000256" key="3">
    <source>
        <dbReference type="ARBA" id="ARBA00023082"/>
    </source>
</evidence>
<accession>A0ABS1VM94</accession>
<dbReference type="SUPFAM" id="SSF88946">
    <property type="entry name" value="Sigma2 domain of RNA polymerase sigma factors"/>
    <property type="match status" value="1"/>
</dbReference>
<gene>
    <name evidence="7" type="ORF">JKJ07_15810</name>
</gene>
<dbReference type="Pfam" id="PF04542">
    <property type="entry name" value="Sigma70_r2"/>
    <property type="match status" value="1"/>
</dbReference>
<evidence type="ECO:0000256" key="4">
    <source>
        <dbReference type="ARBA" id="ARBA00023163"/>
    </source>
</evidence>
<dbReference type="RefSeq" id="WP_202992275.1">
    <property type="nucleotide sequence ID" value="NZ_JAENHO010000004.1"/>
</dbReference>
<dbReference type="NCBIfam" id="TIGR02937">
    <property type="entry name" value="sigma70-ECF"/>
    <property type="match status" value="1"/>
</dbReference>
<dbReference type="PANTHER" id="PTHR43133">
    <property type="entry name" value="RNA POLYMERASE ECF-TYPE SIGMA FACTO"/>
    <property type="match status" value="1"/>
</dbReference>
<feature type="domain" description="RNA polymerase sigma factor 70 region 4 type 2" evidence="6">
    <location>
        <begin position="110"/>
        <end position="159"/>
    </location>
</feature>
<feature type="domain" description="RNA polymerase sigma-70 region 2" evidence="5">
    <location>
        <begin position="11"/>
        <end position="75"/>
    </location>
</feature>
<dbReference type="InterPro" id="IPR013325">
    <property type="entry name" value="RNA_pol_sigma_r2"/>
</dbReference>
<comment type="similarity">
    <text evidence="1">Belongs to the sigma-70 factor family. ECF subfamily.</text>
</comment>
<keyword evidence="3" id="KW-0731">Sigma factor</keyword>
<keyword evidence="4" id="KW-0804">Transcription</keyword>
<dbReference type="InterPro" id="IPR013324">
    <property type="entry name" value="RNA_pol_sigma_r3/r4-like"/>
</dbReference>
<evidence type="ECO:0000259" key="5">
    <source>
        <dbReference type="Pfam" id="PF04542"/>
    </source>
</evidence>
<protein>
    <submittedName>
        <fullName evidence="7">RNA polymerase sigma factor</fullName>
    </submittedName>
</protein>
<dbReference type="SUPFAM" id="SSF88659">
    <property type="entry name" value="Sigma3 and sigma4 domains of RNA polymerase sigma factors"/>
    <property type="match status" value="1"/>
</dbReference>
<keyword evidence="8" id="KW-1185">Reference proteome</keyword>
<dbReference type="EMBL" id="JAENHO010000004">
    <property type="protein sequence ID" value="MBL7255769.1"/>
    <property type="molecule type" value="Genomic_DNA"/>
</dbReference>
<comment type="caution">
    <text evidence="7">The sequence shown here is derived from an EMBL/GenBank/DDBJ whole genome shotgun (WGS) entry which is preliminary data.</text>
</comment>
<evidence type="ECO:0000259" key="6">
    <source>
        <dbReference type="Pfam" id="PF08281"/>
    </source>
</evidence>
<sequence length="186" mass="20520">MRERQRYEEVYQRTYVDLVRFVVRRGHPADQAEDVVAEAFVVAWQRLKDLPGDLGEARAWLFGITRRLLLAKQRADNRGQALSVRIAGAAATDGRTLEHDDLVATSVDLAQAWTRLSAIHQEALSLSVWDGLTGAQAAQVLGISSVAFRIRLSRARRLLKNHLGSAAESSAAESSHMPASSEKGYV</sequence>
<evidence type="ECO:0000313" key="8">
    <source>
        <dbReference type="Proteomes" id="UP000598996"/>
    </source>
</evidence>
<dbReference type="InterPro" id="IPR007627">
    <property type="entry name" value="RNA_pol_sigma70_r2"/>
</dbReference>
<organism evidence="7 8">
    <name type="scientific">Paractinoplanes lichenicola</name>
    <dbReference type="NCBI Taxonomy" id="2802976"/>
    <lineage>
        <taxon>Bacteria</taxon>
        <taxon>Bacillati</taxon>
        <taxon>Actinomycetota</taxon>
        <taxon>Actinomycetes</taxon>
        <taxon>Micromonosporales</taxon>
        <taxon>Micromonosporaceae</taxon>
        <taxon>Paractinoplanes</taxon>
    </lineage>
</organism>
<dbReference type="PANTHER" id="PTHR43133:SF25">
    <property type="entry name" value="RNA POLYMERASE SIGMA FACTOR RFAY-RELATED"/>
    <property type="match status" value="1"/>
</dbReference>
<dbReference type="Gene3D" id="1.10.10.10">
    <property type="entry name" value="Winged helix-like DNA-binding domain superfamily/Winged helix DNA-binding domain"/>
    <property type="match status" value="1"/>
</dbReference>
<keyword evidence="2" id="KW-0805">Transcription regulation</keyword>
<dbReference type="Gene3D" id="1.10.1740.10">
    <property type="match status" value="1"/>
</dbReference>